<evidence type="ECO:0000256" key="7">
    <source>
        <dbReference type="PROSITE-ProRule" id="PRU00221"/>
    </source>
</evidence>
<keyword evidence="2" id="KW-0698">rRNA processing</keyword>
<keyword evidence="5" id="KW-0539">Nucleus</keyword>
<dbReference type="SMART" id="SM00320">
    <property type="entry name" value="WD40"/>
    <property type="match status" value="6"/>
</dbReference>
<dbReference type="InterPro" id="IPR001680">
    <property type="entry name" value="WD40_rpt"/>
</dbReference>
<dbReference type="GO" id="GO:0032040">
    <property type="term" value="C:small-subunit processome"/>
    <property type="evidence" value="ECO:0007669"/>
    <property type="project" value="TreeGrafter"/>
</dbReference>
<dbReference type="InterPro" id="IPR015943">
    <property type="entry name" value="WD40/YVTN_repeat-like_dom_sf"/>
</dbReference>
<keyword evidence="4" id="KW-0677">Repeat</keyword>
<comment type="subcellular location">
    <subcellularLocation>
        <location evidence="1">Nucleus</location>
        <location evidence="1">Nucleolus</location>
    </subcellularLocation>
</comment>
<feature type="region of interest" description="Disordered" evidence="8">
    <location>
        <begin position="1"/>
        <end position="90"/>
    </location>
</feature>
<feature type="repeat" description="WD" evidence="7">
    <location>
        <begin position="313"/>
        <end position="354"/>
    </location>
</feature>
<dbReference type="GO" id="GO:0034388">
    <property type="term" value="C:Pwp2p-containing subcomplex of 90S preribosome"/>
    <property type="evidence" value="ECO:0007669"/>
    <property type="project" value="TreeGrafter"/>
</dbReference>
<dbReference type="PANTHER" id="PTHR18359:SF0">
    <property type="entry name" value="U3 SMALL NUCLEOLAR RNA-ASSOCIATED PROTEIN 18 HOMOLOG"/>
    <property type="match status" value="1"/>
</dbReference>
<evidence type="ECO:0000313" key="10">
    <source>
        <dbReference type="Proteomes" id="UP001154078"/>
    </source>
</evidence>
<reference evidence="9" key="1">
    <citation type="submission" date="2021-12" db="EMBL/GenBank/DDBJ databases">
        <authorList>
            <person name="King R."/>
        </authorList>
    </citation>
    <scope>NUCLEOTIDE SEQUENCE</scope>
</reference>
<dbReference type="InterPro" id="IPR045161">
    <property type="entry name" value="Utp18"/>
</dbReference>
<dbReference type="Proteomes" id="UP001154078">
    <property type="component" value="Chromosome 1"/>
</dbReference>
<sequence>MPKSTRKRKHIAETEGPKQKVRPFDEKAAAEEEQLSQILFGGPTSFLKCLEEAEREPGTSGAASTDSGVGEDDGNESDSSGDRKPAWFDEDDDGIEVGQALASQRRKLPEGGINSKTNKYSKLLKNKFQAIVGTPKWAQLDKEKADSDSDEEILQTCGFVRKTSKANLPSSLLEFKKVKDLNCETYSEGPYINSIEFHPTSSVALVAGNSGIATLFAVDGRKNNKLHSIAFQRYPILNAKFIQNGNEAILGSRHSHIFSYDLVSAKPVRYNLPHGLTQCKKFVVSPDFKFMAVAGKWGEVHILTTNSKEGVAVLKQDGEVTALTFNPQGNLLFGHSDTGEVTVWDMNMRRVKHKFTDEGCLQGTTIDISSSNQFIATGSAQGVVNLYGLEDVLKNKIPKPRKSIFNLTTGISSLKFNSSSEVLALSSADIQNSVKLFHVGSGCVFSNFPNFESKMGHINALNFSPSSGYIAFGNRKSIVSLYRLKHFKNY</sequence>
<dbReference type="SUPFAM" id="SSF50978">
    <property type="entry name" value="WD40 repeat-like"/>
    <property type="match status" value="1"/>
</dbReference>
<dbReference type="OrthoDB" id="1935146at2759"/>
<name>A0A9P0AQ72_BRAAE</name>
<gene>
    <name evidence="9" type="ORF">MELIAE_LOCUS123</name>
</gene>
<evidence type="ECO:0000256" key="2">
    <source>
        <dbReference type="ARBA" id="ARBA00022552"/>
    </source>
</evidence>
<accession>A0A9P0AQ72</accession>
<dbReference type="InterPro" id="IPR036322">
    <property type="entry name" value="WD40_repeat_dom_sf"/>
</dbReference>
<dbReference type="PANTHER" id="PTHR18359">
    <property type="entry name" value="WD-REPEAT PROTEIN-RELATED"/>
    <property type="match status" value="1"/>
</dbReference>
<keyword evidence="10" id="KW-1185">Reference proteome</keyword>
<organism evidence="9 10">
    <name type="scientific">Brassicogethes aeneus</name>
    <name type="common">Rape pollen beetle</name>
    <name type="synonym">Meligethes aeneus</name>
    <dbReference type="NCBI Taxonomy" id="1431903"/>
    <lineage>
        <taxon>Eukaryota</taxon>
        <taxon>Metazoa</taxon>
        <taxon>Ecdysozoa</taxon>
        <taxon>Arthropoda</taxon>
        <taxon>Hexapoda</taxon>
        <taxon>Insecta</taxon>
        <taxon>Pterygota</taxon>
        <taxon>Neoptera</taxon>
        <taxon>Endopterygota</taxon>
        <taxon>Coleoptera</taxon>
        <taxon>Polyphaga</taxon>
        <taxon>Cucujiformia</taxon>
        <taxon>Nitidulidae</taxon>
        <taxon>Meligethinae</taxon>
        <taxon>Brassicogethes</taxon>
    </lineage>
</organism>
<evidence type="ECO:0000256" key="8">
    <source>
        <dbReference type="SAM" id="MobiDB-lite"/>
    </source>
</evidence>
<dbReference type="EMBL" id="OV121132">
    <property type="protein sequence ID" value="CAH0545821.1"/>
    <property type="molecule type" value="Genomic_DNA"/>
</dbReference>
<evidence type="ECO:0000256" key="4">
    <source>
        <dbReference type="ARBA" id="ARBA00022737"/>
    </source>
</evidence>
<feature type="compositionally biased region" description="Basic and acidic residues" evidence="8">
    <location>
        <begin position="11"/>
        <end position="30"/>
    </location>
</feature>
<proteinExistence type="inferred from homology"/>
<evidence type="ECO:0000256" key="6">
    <source>
        <dbReference type="ARBA" id="ARBA00025767"/>
    </source>
</evidence>
<keyword evidence="3 7" id="KW-0853">WD repeat</keyword>
<evidence type="ECO:0000313" key="9">
    <source>
        <dbReference type="EMBL" id="CAH0545821.1"/>
    </source>
</evidence>
<dbReference type="AlphaFoldDB" id="A0A9P0AQ72"/>
<evidence type="ECO:0008006" key="11">
    <source>
        <dbReference type="Google" id="ProtNLM"/>
    </source>
</evidence>
<comment type="similarity">
    <text evidence="6">Belongs to the WD repeat UTP18 family.</text>
</comment>
<dbReference type="PROSITE" id="PS50082">
    <property type="entry name" value="WD_REPEATS_2"/>
    <property type="match status" value="1"/>
</dbReference>
<dbReference type="Gene3D" id="2.130.10.10">
    <property type="entry name" value="YVTN repeat-like/Quinoprotein amine dehydrogenase"/>
    <property type="match status" value="1"/>
</dbReference>
<feature type="compositionally biased region" description="Basic residues" evidence="8">
    <location>
        <begin position="1"/>
        <end position="10"/>
    </location>
</feature>
<dbReference type="Pfam" id="PF00400">
    <property type="entry name" value="WD40"/>
    <property type="match status" value="1"/>
</dbReference>
<dbReference type="GO" id="GO:0006364">
    <property type="term" value="P:rRNA processing"/>
    <property type="evidence" value="ECO:0007669"/>
    <property type="project" value="UniProtKB-KW"/>
</dbReference>
<evidence type="ECO:0000256" key="5">
    <source>
        <dbReference type="ARBA" id="ARBA00023242"/>
    </source>
</evidence>
<protein>
    <recommendedName>
        <fullName evidence="11">U3 small nucleolar RNA-associated protein 18 homolog</fullName>
    </recommendedName>
</protein>
<evidence type="ECO:0000256" key="3">
    <source>
        <dbReference type="ARBA" id="ARBA00022574"/>
    </source>
</evidence>
<evidence type="ECO:0000256" key="1">
    <source>
        <dbReference type="ARBA" id="ARBA00004604"/>
    </source>
</evidence>